<dbReference type="Proteomes" id="UP000008068">
    <property type="component" value="Unassembled WGS sequence"/>
</dbReference>
<organism evidence="2">
    <name type="scientific">Caenorhabditis brenneri</name>
    <name type="common">Nematode worm</name>
    <dbReference type="NCBI Taxonomy" id="135651"/>
    <lineage>
        <taxon>Eukaryota</taxon>
        <taxon>Metazoa</taxon>
        <taxon>Ecdysozoa</taxon>
        <taxon>Nematoda</taxon>
        <taxon>Chromadorea</taxon>
        <taxon>Rhabditida</taxon>
        <taxon>Rhabditina</taxon>
        <taxon>Rhabditomorpha</taxon>
        <taxon>Rhabditoidea</taxon>
        <taxon>Rhabditidae</taxon>
        <taxon>Peloderinae</taxon>
        <taxon>Caenorhabditis</taxon>
    </lineage>
</organism>
<evidence type="ECO:0000313" key="2">
    <source>
        <dbReference type="Proteomes" id="UP000008068"/>
    </source>
</evidence>
<dbReference type="InParanoid" id="G0P519"/>
<name>G0P519_CAEBE</name>
<evidence type="ECO:0000313" key="1">
    <source>
        <dbReference type="EMBL" id="EGT45168.1"/>
    </source>
</evidence>
<dbReference type="HOGENOM" id="CLU_2199291_0_0_1"/>
<sequence>MEYNKRCNDNTGKWRSTVCEDSPQIDVFQKYNNGIGSENAKDRQRRIRQDTDNTLCTLIRREMPPGKPSPLLPSSVLMLLTDLHCDVLDVLSFTKRKDQRCDHKRNDL</sequence>
<dbReference type="EMBL" id="GL380072">
    <property type="protein sequence ID" value="EGT45168.1"/>
    <property type="molecule type" value="Genomic_DNA"/>
</dbReference>
<dbReference type="AlphaFoldDB" id="G0P519"/>
<reference evidence="2" key="1">
    <citation type="submission" date="2011-07" db="EMBL/GenBank/DDBJ databases">
        <authorList>
            <consortium name="Caenorhabditis brenneri Sequencing and Analysis Consortium"/>
            <person name="Wilson R.K."/>
        </authorList>
    </citation>
    <scope>NUCLEOTIDE SEQUENCE [LARGE SCALE GENOMIC DNA]</scope>
    <source>
        <strain evidence="2">PB2801</strain>
    </source>
</reference>
<proteinExistence type="predicted"/>
<protein>
    <submittedName>
        <fullName evidence="1">Uncharacterized protein</fullName>
    </submittedName>
</protein>
<keyword evidence="2" id="KW-1185">Reference proteome</keyword>
<gene>
    <name evidence="1" type="ORF">CAEBREN_06525</name>
</gene>
<accession>G0P519</accession>